<dbReference type="Proteomes" id="UP001277471">
    <property type="component" value="Unassembled WGS sequence"/>
</dbReference>
<evidence type="ECO:0000313" key="1">
    <source>
        <dbReference type="EMBL" id="MDX5955893.1"/>
    </source>
</evidence>
<dbReference type="EMBL" id="JAWXYC010000007">
    <property type="protein sequence ID" value="MDX5955893.1"/>
    <property type="molecule type" value="Genomic_DNA"/>
</dbReference>
<reference evidence="1 2" key="1">
    <citation type="submission" date="2023-11" db="EMBL/GenBank/DDBJ databases">
        <title>MicrobeMod: A computational toolkit for identifying prokaryotic methylation and restriction-modification with nanopore sequencing.</title>
        <authorList>
            <person name="Crits-Christoph A."/>
            <person name="Kang S.C."/>
            <person name="Lee H."/>
            <person name="Ostrov N."/>
        </authorList>
    </citation>
    <scope>NUCLEOTIDE SEQUENCE [LARGE SCALE GENOMIC DNA]</scope>
    <source>
        <strain evidence="1 2">ATCC 29145</strain>
    </source>
</reference>
<dbReference type="RefSeq" id="WP_035683402.1">
    <property type="nucleotide sequence ID" value="NZ_CP012918.1"/>
</dbReference>
<sequence>MRSRAVTFAEVRRHLGVETQRQWSDPAIARTTPALLGLFSLVTLWANEISAEMAIRPRAAGWYAKAEPTFSDALAAVRFRLWSETTFSLSTLGGESAKLLGAGLNRLIQAVCFPA</sequence>
<name>A0ABU4PEU5_AZOBR</name>
<gene>
    <name evidence="1" type="ORF">SIM66_32510</name>
</gene>
<proteinExistence type="predicted"/>
<protein>
    <recommendedName>
        <fullName evidence="3">Transposase</fullName>
    </recommendedName>
</protein>
<organism evidence="1 2">
    <name type="scientific">Azospirillum brasilense</name>
    <dbReference type="NCBI Taxonomy" id="192"/>
    <lineage>
        <taxon>Bacteria</taxon>
        <taxon>Pseudomonadati</taxon>
        <taxon>Pseudomonadota</taxon>
        <taxon>Alphaproteobacteria</taxon>
        <taxon>Rhodospirillales</taxon>
        <taxon>Azospirillaceae</taxon>
        <taxon>Azospirillum</taxon>
    </lineage>
</organism>
<comment type="caution">
    <text evidence="1">The sequence shown here is derived from an EMBL/GenBank/DDBJ whole genome shotgun (WGS) entry which is preliminary data.</text>
</comment>
<evidence type="ECO:0000313" key="2">
    <source>
        <dbReference type="Proteomes" id="UP001277471"/>
    </source>
</evidence>
<accession>A0ABU4PEU5</accession>
<evidence type="ECO:0008006" key="3">
    <source>
        <dbReference type="Google" id="ProtNLM"/>
    </source>
</evidence>
<keyword evidence="2" id="KW-1185">Reference proteome</keyword>